<dbReference type="EMBL" id="QPFP01000112">
    <property type="protein sequence ID" value="TEB21363.1"/>
    <property type="molecule type" value="Genomic_DNA"/>
</dbReference>
<name>A0A4Y7SHN6_COPMI</name>
<accession>A0A4Y7SHN6</accession>
<sequence length="108" mass="12235">MGADLTGKKLRHIATFLSNTHFTHFHHRVIVKMRFTTVTTLLLLSFASLSLARYSDEGLAVRDFDDVVLDAREVLDELGFHARALQDAALSTRRLEHLEARMADLEEA</sequence>
<evidence type="ECO:0000313" key="1">
    <source>
        <dbReference type="EMBL" id="TEB21363.1"/>
    </source>
</evidence>
<keyword evidence="2" id="KW-1185">Reference proteome</keyword>
<reference evidence="1 2" key="1">
    <citation type="journal article" date="2019" name="Nat. Ecol. Evol.">
        <title>Megaphylogeny resolves global patterns of mushroom evolution.</title>
        <authorList>
            <person name="Varga T."/>
            <person name="Krizsan K."/>
            <person name="Foldi C."/>
            <person name="Dima B."/>
            <person name="Sanchez-Garcia M."/>
            <person name="Sanchez-Ramirez S."/>
            <person name="Szollosi G.J."/>
            <person name="Szarkandi J.G."/>
            <person name="Papp V."/>
            <person name="Albert L."/>
            <person name="Andreopoulos W."/>
            <person name="Angelini C."/>
            <person name="Antonin V."/>
            <person name="Barry K.W."/>
            <person name="Bougher N.L."/>
            <person name="Buchanan P."/>
            <person name="Buyck B."/>
            <person name="Bense V."/>
            <person name="Catcheside P."/>
            <person name="Chovatia M."/>
            <person name="Cooper J."/>
            <person name="Damon W."/>
            <person name="Desjardin D."/>
            <person name="Finy P."/>
            <person name="Geml J."/>
            <person name="Haridas S."/>
            <person name="Hughes K."/>
            <person name="Justo A."/>
            <person name="Karasinski D."/>
            <person name="Kautmanova I."/>
            <person name="Kiss B."/>
            <person name="Kocsube S."/>
            <person name="Kotiranta H."/>
            <person name="LaButti K.M."/>
            <person name="Lechner B.E."/>
            <person name="Liimatainen K."/>
            <person name="Lipzen A."/>
            <person name="Lukacs Z."/>
            <person name="Mihaltcheva S."/>
            <person name="Morgado L.N."/>
            <person name="Niskanen T."/>
            <person name="Noordeloos M.E."/>
            <person name="Ohm R.A."/>
            <person name="Ortiz-Santana B."/>
            <person name="Ovrebo C."/>
            <person name="Racz N."/>
            <person name="Riley R."/>
            <person name="Savchenko A."/>
            <person name="Shiryaev A."/>
            <person name="Soop K."/>
            <person name="Spirin V."/>
            <person name="Szebenyi C."/>
            <person name="Tomsovsky M."/>
            <person name="Tulloss R.E."/>
            <person name="Uehling J."/>
            <person name="Grigoriev I.V."/>
            <person name="Vagvolgyi C."/>
            <person name="Papp T."/>
            <person name="Martin F.M."/>
            <person name="Miettinen O."/>
            <person name="Hibbett D.S."/>
            <person name="Nagy L.G."/>
        </authorList>
    </citation>
    <scope>NUCLEOTIDE SEQUENCE [LARGE SCALE GENOMIC DNA]</scope>
    <source>
        <strain evidence="1 2">FP101781</strain>
    </source>
</reference>
<proteinExistence type="predicted"/>
<gene>
    <name evidence="1" type="ORF">FA13DRAFT_1799899</name>
</gene>
<organism evidence="1 2">
    <name type="scientific">Coprinellus micaceus</name>
    <name type="common">Glistening ink-cap mushroom</name>
    <name type="synonym">Coprinus micaceus</name>
    <dbReference type="NCBI Taxonomy" id="71717"/>
    <lineage>
        <taxon>Eukaryota</taxon>
        <taxon>Fungi</taxon>
        <taxon>Dikarya</taxon>
        <taxon>Basidiomycota</taxon>
        <taxon>Agaricomycotina</taxon>
        <taxon>Agaricomycetes</taxon>
        <taxon>Agaricomycetidae</taxon>
        <taxon>Agaricales</taxon>
        <taxon>Agaricineae</taxon>
        <taxon>Psathyrellaceae</taxon>
        <taxon>Coprinellus</taxon>
    </lineage>
</organism>
<evidence type="ECO:0000313" key="2">
    <source>
        <dbReference type="Proteomes" id="UP000298030"/>
    </source>
</evidence>
<protein>
    <submittedName>
        <fullName evidence="1">Uncharacterized protein</fullName>
    </submittedName>
</protein>
<dbReference type="OrthoDB" id="2916139at2759"/>
<feature type="non-terminal residue" evidence="1">
    <location>
        <position position="108"/>
    </location>
</feature>
<dbReference type="AlphaFoldDB" id="A0A4Y7SHN6"/>
<dbReference type="Proteomes" id="UP000298030">
    <property type="component" value="Unassembled WGS sequence"/>
</dbReference>
<comment type="caution">
    <text evidence="1">The sequence shown here is derived from an EMBL/GenBank/DDBJ whole genome shotgun (WGS) entry which is preliminary data.</text>
</comment>